<evidence type="ECO:0000313" key="3">
    <source>
        <dbReference type="Proteomes" id="UP001215078"/>
    </source>
</evidence>
<protein>
    <recommendedName>
        <fullName evidence="1">NrS-1 polymerase-like helicase domain-containing protein</fullName>
    </recommendedName>
</protein>
<comment type="caution">
    <text evidence="2">The sequence shown here is derived from an EMBL/GenBank/DDBJ whole genome shotgun (WGS) entry which is preliminary data.</text>
</comment>
<dbReference type="Proteomes" id="UP001215078">
    <property type="component" value="Unassembled WGS sequence"/>
</dbReference>
<dbReference type="InterPro" id="IPR045455">
    <property type="entry name" value="NrS-1_pol-like_helicase"/>
</dbReference>
<feature type="domain" description="NrS-1 polymerase-like helicase" evidence="1">
    <location>
        <begin position="16"/>
        <end position="87"/>
    </location>
</feature>
<dbReference type="Pfam" id="PF19263">
    <property type="entry name" value="DUF5906"/>
    <property type="match status" value="1"/>
</dbReference>
<dbReference type="AlphaFoldDB" id="A0AAW6ING6"/>
<sequence>MNLCLICVMILVVIAGANLVGKLLNTCSDVAPNTFSGDIFKRIDSGELISAKILYRDIITITNYTRMIFCLNELPKTNNRSNGYFRRFLIAPFKVQIPKSRIDPKLANTQPVFTNSYYSIVCK</sequence>
<dbReference type="EMBL" id="JAQQPO010000044">
    <property type="protein sequence ID" value="MDC7961335.1"/>
    <property type="molecule type" value="Genomic_DNA"/>
</dbReference>
<accession>A0AAW6ING6</accession>
<proteinExistence type="predicted"/>
<dbReference type="RefSeq" id="WP_234131229.1">
    <property type="nucleotide sequence ID" value="NZ_CAKJYX010000005.1"/>
</dbReference>
<name>A0AAW6ING6_BACOV</name>
<reference evidence="2" key="1">
    <citation type="submission" date="2022-10" db="EMBL/GenBank/DDBJ databases">
        <title>Human gut microbiome strain richness.</title>
        <authorList>
            <person name="Chen-Liaw A."/>
        </authorList>
    </citation>
    <scope>NUCLEOTIDE SEQUENCE</scope>
    <source>
        <strain evidence="2">RTP21484st1_H8_RTP21484_190118</strain>
    </source>
</reference>
<evidence type="ECO:0000259" key="1">
    <source>
        <dbReference type="Pfam" id="PF19263"/>
    </source>
</evidence>
<gene>
    <name evidence="2" type="ORF">PQ628_24360</name>
</gene>
<dbReference type="Gene3D" id="3.40.50.300">
    <property type="entry name" value="P-loop containing nucleotide triphosphate hydrolases"/>
    <property type="match status" value="1"/>
</dbReference>
<dbReference type="InterPro" id="IPR027417">
    <property type="entry name" value="P-loop_NTPase"/>
</dbReference>
<evidence type="ECO:0000313" key="2">
    <source>
        <dbReference type="EMBL" id="MDC7961335.1"/>
    </source>
</evidence>
<organism evidence="2 3">
    <name type="scientific">Bacteroides ovatus</name>
    <dbReference type="NCBI Taxonomy" id="28116"/>
    <lineage>
        <taxon>Bacteria</taxon>
        <taxon>Pseudomonadati</taxon>
        <taxon>Bacteroidota</taxon>
        <taxon>Bacteroidia</taxon>
        <taxon>Bacteroidales</taxon>
        <taxon>Bacteroidaceae</taxon>
        <taxon>Bacteroides</taxon>
    </lineage>
</organism>